<name>A0ABN8I6Q1_9NEOP</name>
<dbReference type="Gene3D" id="3.40.50.2060">
    <property type="match status" value="1"/>
</dbReference>
<proteinExistence type="inferred from homology"/>
<dbReference type="InterPro" id="IPR001619">
    <property type="entry name" value="Sec1-like"/>
</dbReference>
<dbReference type="SUPFAM" id="SSF56815">
    <property type="entry name" value="Sec1/munc18-like (SM) proteins"/>
    <property type="match status" value="2"/>
</dbReference>
<dbReference type="PANTHER" id="PTHR11679">
    <property type="entry name" value="VESICLE PROTEIN SORTING-ASSOCIATED"/>
    <property type="match status" value="1"/>
</dbReference>
<dbReference type="Proteomes" id="UP000837857">
    <property type="component" value="Chromosome 19"/>
</dbReference>
<keyword evidence="3" id="KW-1185">Reference proteome</keyword>
<accession>A0ABN8I6Q1</accession>
<dbReference type="InterPro" id="IPR036045">
    <property type="entry name" value="Sec1-like_sf"/>
</dbReference>
<protein>
    <submittedName>
        <fullName evidence="2">Uncharacterized protein</fullName>
    </submittedName>
</protein>
<sequence>MEQSLEAKLASICLISQYKLEKILTACGEKTDLIIDASLIKPLERICGVTWLRQHGVEKIYKMDPHLGQTANTTKIYFISACIQKYKCVLDQISSQLSQNPSMRELKCFNIIIVPKVLQTYDSILESRAFGYKFMYVFNNLINAGLLVQPSSPKLSLNISNLSGLSDRLPRWQSSFQNQASKLKQLPSPEDSKASPGYVFNGSYVPLVAVICKALLTSESLTEALNKLSPLAELKLGGGILEHTRDGIETLNEKLSNIRLQTELEYGCREARSLLKLLKSDAKLAQAFSLRTKSVLVFVVGGVTYAEVAACDVIQKATGGRVYVASDCIASGSDYMAANT</sequence>
<reference evidence="2" key="1">
    <citation type="submission" date="2022-03" db="EMBL/GenBank/DDBJ databases">
        <authorList>
            <person name="Martin H S."/>
        </authorList>
    </citation>
    <scope>NUCLEOTIDE SEQUENCE</scope>
</reference>
<dbReference type="Pfam" id="PF00995">
    <property type="entry name" value="Sec1"/>
    <property type="match status" value="1"/>
</dbReference>
<dbReference type="EMBL" id="OW152831">
    <property type="protein sequence ID" value="CAH2049624.1"/>
    <property type="molecule type" value="Genomic_DNA"/>
</dbReference>
<organism evidence="2 3">
    <name type="scientific">Iphiclides podalirius</name>
    <name type="common">scarce swallowtail</name>
    <dbReference type="NCBI Taxonomy" id="110791"/>
    <lineage>
        <taxon>Eukaryota</taxon>
        <taxon>Metazoa</taxon>
        <taxon>Ecdysozoa</taxon>
        <taxon>Arthropoda</taxon>
        <taxon>Hexapoda</taxon>
        <taxon>Insecta</taxon>
        <taxon>Pterygota</taxon>
        <taxon>Neoptera</taxon>
        <taxon>Endopterygota</taxon>
        <taxon>Lepidoptera</taxon>
        <taxon>Glossata</taxon>
        <taxon>Ditrysia</taxon>
        <taxon>Papilionoidea</taxon>
        <taxon>Papilionidae</taxon>
        <taxon>Papilioninae</taxon>
        <taxon>Iphiclides</taxon>
    </lineage>
</organism>
<comment type="similarity">
    <text evidence="1">Belongs to the STXBP/unc-18/SEC1 family.</text>
</comment>
<evidence type="ECO:0000256" key="1">
    <source>
        <dbReference type="ARBA" id="ARBA00009884"/>
    </source>
</evidence>
<dbReference type="InterPro" id="IPR027482">
    <property type="entry name" value="Sec1-like_dom2"/>
</dbReference>
<evidence type="ECO:0000313" key="2">
    <source>
        <dbReference type="EMBL" id="CAH2049624.1"/>
    </source>
</evidence>
<evidence type="ECO:0000313" key="3">
    <source>
        <dbReference type="Proteomes" id="UP000837857"/>
    </source>
</evidence>
<dbReference type="InterPro" id="IPR043154">
    <property type="entry name" value="Sec-1-like_dom1"/>
</dbReference>
<feature type="non-terminal residue" evidence="2">
    <location>
        <position position="1"/>
    </location>
</feature>
<gene>
    <name evidence="2" type="ORF">IPOD504_LOCUS6968</name>
</gene>
<dbReference type="Gene3D" id="3.40.50.1910">
    <property type="match status" value="1"/>
</dbReference>